<organism evidence="2 3">
    <name type="scientific">Arctia plantaginis</name>
    <name type="common">Wood tiger moth</name>
    <name type="synonym">Phalaena plantaginis</name>
    <dbReference type="NCBI Taxonomy" id="874455"/>
    <lineage>
        <taxon>Eukaryota</taxon>
        <taxon>Metazoa</taxon>
        <taxon>Ecdysozoa</taxon>
        <taxon>Arthropoda</taxon>
        <taxon>Hexapoda</taxon>
        <taxon>Insecta</taxon>
        <taxon>Pterygota</taxon>
        <taxon>Neoptera</taxon>
        <taxon>Endopterygota</taxon>
        <taxon>Lepidoptera</taxon>
        <taxon>Glossata</taxon>
        <taxon>Ditrysia</taxon>
        <taxon>Noctuoidea</taxon>
        <taxon>Erebidae</taxon>
        <taxon>Arctiinae</taxon>
        <taxon>Arctia</taxon>
    </lineage>
</organism>
<protein>
    <recommendedName>
        <fullName evidence="4">SHSP domain-containing protein</fullName>
    </recommendedName>
</protein>
<dbReference type="InterPro" id="IPR008978">
    <property type="entry name" value="HSP20-like_chaperone"/>
</dbReference>
<dbReference type="Gene3D" id="2.60.40.790">
    <property type="match status" value="1"/>
</dbReference>
<dbReference type="Proteomes" id="UP000494256">
    <property type="component" value="Unassembled WGS sequence"/>
</dbReference>
<evidence type="ECO:0000313" key="2">
    <source>
        <dbReference type="EMBL" id="CAB3241230.1"/>
    </source>
</evidence>
<dbReference type="SUPFAM" id="SSF49764">
    <property type="entry name" value="HSP20-like chaperones"/>
    <property type="match status" value="1"/>
</dbReference>
<feature type="signal peptide" evidence="1">
    <location>
        <begin position="1"/>
        <end position="15"/>
    </location>
</feature>
<dbReference type="AlphaFoldDB" id="A0A8S1A4H6"/>
<evidence type="ECO:0008006" key="4">
    <source>
        <dbReference type="Google" id="ProtNLM"/>
    </source>
</evidence>
<dbReference type="OrthoDB" id="590761at2759"/>
<name>A0A8S1A4H6_ARCPL</name>
<accession>A0A8S1A4H6</accession>
<evidence type="ECO:0000256" key="1">
    <source>
        <dbReference type="SAM" id="SignalP"/>
    </source>
</evidence>
<sequence length="476" mass="56572">MISLLIFGLIASAYAAPNAIPSWHPYRHRHHHHGPSRFLSEYHHHSQLNSNNYFDTNKFWADFNKEMKNLNDMLTEFSQHFPTIVSQDSVVGNEYRITIPLSGFEVKDIIVKARDGFLMIQAHHKNSEGNENNYLNVRALPATVTVNGKWNYDGSVLKIMFPLKEGVETQTVESVSVISTDLTTEIPRLDRENVDQTHVDHVNSQDADVGLNRGDVEAEVKTDEFDDRNTVEATTYAVDLQNEVEFRLDRFENLPPQWLDRFENLPPQRLDRFESLPPQRLDRFENFPPQRFENFPHQRLDRFENFPHQRLDRFENLPPQRLDIFVNLPPQRLDRFENLPPQRFDRFENLPPQRLDRFENLPPQRLNRFENLPPQRLDRFENLPPQRLDRFENLPPQRLNRFENLPPQRLDRFENLPPQRLEKFENLSPQMLDRFVNLPPRWLDRFENFPIRRLVENALGIKFGRSGRCKYLCKKI</sequence>
<gene>
    <name evidence="2" type="ORF">APLA_LOCUS9508</name>
</gene>
<feature type="chain" id="PRO_5035784711" description="SHSP domain-containing protein" evidence="1">
    <location>
        <begin position="16"/>
        <end position="476"/>
    </location>
</feature>
<dbReference type="EMBL" id="CADEBD010000309">
    <property type="protein sequence ID" value="CAB3241230.1"/>
    <property type="molecule type" value="Genomic_DNA"/>
</dbReference>
<dbReference type="CDD" id="cd00298">
    <property type="entry name" value="ACD_sHsps_p23-like"/>
    <property type="match status" value="1"/>
</dbReference>
<proteinExistence type="predicted"/>
<reference evidence="2 3" key="1">
    <citation type="submission" date="2020-04" db="EMBL/GenBank/DDBJ databases">
        <authorList>
            <person name="Wallbank WR R."/>
            <person name="Pardo Diaz C."/>
            <person name="Kozak K."/>
            <person name="Martin S."/>
            <person name="Jiggins C."/>
            <person name="Moest M."/>
            <person name="Warren A I."/>
            <person name="Byers J.R.P. K."/>
            <person name="Montejo-Kovacevich G."/>
            <person name="Yen C E."/>
        </authorList>
    </citation>
    <scope>NUCLEOTIDE SEQUENCE [LARGE SCALE GENOMIC DNA]</scope>
</reference>
<keyword evidence="1" id="KW-0732">Signal</keyword>
<comment type="caution">
    <text evidence="2">The sequence shown here is derived from an EMBL/GenBank/DDBJ whole genome shotgun (WGS) entry which is preliminary data.</text>
</comment>
<evidence type="ECO:0000313" key="3">
    <source>
        <dbReference type="Proteomes" id="UP000494256"/>
    </source>
</evidence>